<dbReference type="PIRSF" id="PIRSF000294">
    <property type="entry name" value="Cytochrome-c_peroxidase"/>
    <property type="match status" value="1"/>
</dbReference>
<name>A0ABX0JXZ0_9PROT</name>
<evidence type="ECO:0000256" key="4">
    <source>
        <dbReference type="ARBA" id="ARBA00022729"/>
    </source>
</evidence>
<keyword evidence="10" id="KW-0575">Peroxidase</keyword>
<evidence type="ECO:0000256" key="1">
    <source>
        <dbReference type="ARBA" id="ARBA00004418"/>
    </source>
</evidence>
<dbReference type="PANTHER" id="PTHR30600:SF9">
    <property type="entry name" value="BLR7738 PROTEIN"/>
    <property type="match status" value="1"/>
</dbReference>
<dbReference type="InterPro" id="IPR004852">
    <property type="entry name" value="Di-haem_cyt_c_peroxidsae"/>
</dbReference>
<proteinExistence type="predicted"/>
<dbReference type="Pfam" id="PF03150">
    <property type="entry name" value="CCP_MauG"/>
    <property type="match status" value="1"/>
</dbReference>
<evidence type="ECO:0000259" key="9">
    <source>
        <dbReference type="PROSITE" id="PS51007"/>
    </source>
</evidence>
<evidence type="ECO:0000313" key="10">
    <source>
        <dbReference type="EMBL" id="NHN88367.1"/>
    </source>
</evidence>
<evidence type="ECO:0000313" key="11">
    <source>
        <dbReference type="Proteomes" id="UP000631653"/>
    </source>
</evidence>
<evidence type="ECO:0000256" key="6">
    <source>
        <dbReference type="ARBA" id="ARBA00023002"/>
    </source>
</evidence>
<evidence type="ECO:0000256" key="2">
    <source>
        <dbReference type="ARBA" id="ARBA00022617"/>
    </source>
</evidence>
<keyword evidence="6" id="KW-0560">Oxidoreductase</keyword>
<feature type="domain" description="Cytochrome c" evidence="9">
    <location>
        <begin position="13"/>
        <end position="148"/>
    </location>
</feature>
<evidence type="ECO:0000256" key="5">
    <source>
        <dbReference type="ARBA" id="ARBA00022764"/>
    </source>
</evidence>
<keyword evidence="11" id="KW-1185">Reference proteome</keyword>
<gene>
    <name evidence="10" type="ORF">GOB81_06955</name>
</gene>
<comment type="subcellular location">
    <subcellularLocation>
        <location evidence="1">Periplasm</location>
    </subcellularLocation>
</comment>
<dbReference type="Proteomes" id="UP000631653">
    <property type="component" value="Unassembled WGS sequence"/>
</dbReference>
<dbReference type="InterPro" id="IPR051395">
    <property type="entry name" value="Cytochrome_c_Peroxidase/MauG"/>
</dbReference>
<accession>A0ABX0JXZ0</accession>
<dbReference type="InterPro" id="IPR036909">
    <property type="entry name" value="Cyt_c-like_dom_sf"/>
</dbReference>
<keyword evidence="3 8" id="KW-0479">Metal-binding</keyword>
<keyword evidence="5" id="KW-0574">Periplasm</keyword>
<reference evidence="10 11" key="1">
    <citation type="journal article" date="2020" name="Int. J. Syst. Evol. Microbiol.">
        <title>Novel acetic acid bacteria from cider fermentations: Acetobacter conturbans sp. nov. and Acetobacter fallax sp. nov.</title>
        <authorList>
            <person name="Sombolestani A.S."/>
            <person name="Cleenwerck I."/>
            <person name="Cnockaert M."/>
            <person name="Borremans W."/>
            <person name="Wieme A.D."/>
            <person name="De Vuyst L."/>
            <person name="Vandamme P."/>
        </authorList>
    </citation>
    <scope>NUCLEOTIDE SEQUENCE [LARGE SCALE GENOMIC DNA]</scope>
    <source>
        <strain evidence="10 11">LMG 1627</strain>
    </source>
</reference>
<sequence>MLCGAGDLSPQYAREQLGRRLFYDADLSADGSMSCATCHEQRHAFADGNATHPGVTDEAGVRNVPSLGNVGDFVTLTWVDQHISRLEKQFFVPVMGHHPVEMGMTDRKTMTNRIEGDACYRRLFARSFPHAERPIDAETIAMAVAAFERTLVSRNSQWDEARRGKAVLSAEAKRGEAQFLGRGGCSGCHAAPLFTDQKFYAFDPAANVRIRTPSLRNVGVTAPYWHDGSAKTLHEALAAHRGTRSLSENDEKAVEAFLLTLTDEQFLHDAALGLPPEACPP</sequence>
<evidence type="ECO:0000256" key="3">
    <source>
        <dbReference type="ARBA" id="ARBA00022723"/>
    </source>
</evidence>
<dbReference type="SUPFAM" id="SSF46626">
    <property type="entry name" value="Cytochrome c"/>
    <property type="match status" value="2"/>
</dbReference>
<protein>
    <submittedName>
        <fullName evidence="10">Cytochrome C peroxidase</fullName>
    </submittedName>
</protein>
<keyword evidence="4" id="KW-0732">Signal</keyword>
<dbReference type="EMBL" id="WOSY01000005">
    <property type="protein sequence ID" value="NHN88367.1"/>
    <property type="molecule type" value="Genomic_DNA"/>
</dbReference>
<keyword evidence="2 8" id="KW-0349">Heme</keyword>
<dbReference type="PANTHER" id="PTHR30600">
    <property type="entry name" value="CYTOCHROME C PEROXIDASE-RELATED"/>
    <property type="match status" value="1"/>
</dbReference>
<organism evidence="10 11">
    <name type="scientific">Acetobacter conturbans</name>
    <dbReference type="NCBI Taxonomy" id="1737472"/>
    <lineage>
        <taxon>Bacteria</taxon>
        <taxon>Pseudomonadati</taxon>
        <taxon>Pseudomonadota</taxon>
        <taxon>Alphaproteobacteria</taxon>
        <taxon>Acetobacterales</taxon>
        <taxon>Acetobacteraceae</taxon>
        <taxon>Acetobacter</taxon>
    </lineage>
</organism>
<dbReference type="Gene3D" id="1.10.760.10">
    <property type="entry name" value="Cytochrome c-like domain"/>
    <property type="match status" value="3"/>
</dbReference>
<dbReference type="InterPro" id="IPR026259">
    <property type="entry name" value="MauG/Cytc_peroxidase"/>
</dbReference>
<evidence type="ECO:0000256" key="8">
    <source>
        <dbReference type="PROSITE-ProRule" id="PRU00433"/>
    </source>
</evidence>
<feature type="domain" description="Cytochrome c" evidence="9">
    <location>
        <begin position="170"/>
        <end position="262"/>
    </location>
</feature>
<keyword evidence="7 8" id="KW-0408">Iron</keyword>
<evidence type="ECO:0000256" key="7">
    <source>
        <dbReference type="ARBA" id="ARBA00023004"/>
    </source>
</evidence>
<comment type="caution">
    <text evidence="10">The sequence shown here is derived from an EMBL/GenBank/DDBJ whole genome shotgun (WGS) entry which is preliminary data.</text>
</comment>
<dbReference type="PROSITE" id="PS51007">
    <property type="entry name" value="CYTC"/>
    <property type="match status" value="2"/>
</dbReference>
<dbReference type="GO" id="GO:0004601">
    <property type="term" value="F:peroxidase activity"/>
    <property type="evidence" value="ECO:0007669"/>
    <property type="project" value="UniProtKB-KW"/>
</dbReference>
<dbReference type="InterPro" id="IPR009056">
    <property type="entry name" value="Cyt_c-like_dom"/>
</dbReference>